<evidence type="ECO:0000256" key="5">
    <source>
        <dbReference type="ARBA" id="ARBA00023136"/>
    </source>
</evidence>
<gene>
    <name evidence="9" type="ORF">EDD26_0293</name>
</gene>
<evidence type="ECO:0000313" key="10">
    <source>
        <dbReference type="Proteomes" id="UP000275456"/>
    </source>
</evidence>
<dbReference type="PANTHER" id="PTHR32044">
    <property type="entry name" value="GLUCOMANNAN 4-BETA-MANNOSYLTRANSFERASE 9"/>
    <property type="match status" value="1"/>
</dbReference>
<feature type="transmembrane region" description="Helical" evidence="7">
    <location>
        <begin position="378"/>
        <end position="402"/>
    </location>
</feature>
<dbReference type="AlphaFoldDB" id="A0A3N2APF9"/>
<dbReference type="EMBL" id="RKHJ01000001">
    <property type="protein sequence ID" value="ROR64941.1"/>
    <property type="molecule type" value="Genomic_DNA"/>
</dbReference>
<evidence type="ECO:0000256" key="1">
    <source>
        <dbReference type="ARBA" id="ARBA00004653"/>
    </source>
</evidence>
<comment type="subcellular location">
    <subcellularLocation>
        <location evidence="1">Golgi apparatus membrane</location>
        <topology evidence="1">Multi-pass membrane protein</topology>
    </subcellularLocation>
</comment>
<keyword evidence="10" id="KW-1185">Reference proteome</keyword>
<feature type="transmembrane region" description="Helical" evidence="7">
    <location>
        <begin position="408"/>
        <end position="430"/>
    </location>
</feature>
<dbReference type="SUPFAM" id="SSF53448">
    <property type="entry name" value="Nucleotide-diphospho-sugar transferases"/>
    <property type="match status" value="1"/>
</dbReference>
<evidence type="ECO:0000259" key="8">
    <source>
        <dbReference type="Pfam" id="PF13632"/>
    </source>
</evidence>
<comment type="caution">
    <text evidence="9">The sequence shown here is derived from an EMBL/GenBank/DDBJ whole genome shotgun (WGS) entry which is preliminary data.</text>
</comment>
<evidence type="ECO:0000256" key="6">
    <source>
        <dbReference type="SAM" id="MobiDB-lite"/>
    </source>
</evidence>
<evidence type="ECO:0000313" key="9">
    <source>
        <dbReference type="EMBL" id="ROR64941.1"/>
    </source>
</evidence>
<evidence type="ECO:0000256" key="2">
    <source>
        <dbReference type="ARBA" id="ARBA00022679"/>
    </source>
</evidence>
<organism evidence="9 10">
    <name type="scientific">Agrococcus jenensis</name>
    <dbReference type="NCBI Taxonomy" id="46353"/>
    <lineage>
        <taxon>Bacteria</taxon>
        <taxon>Bacillati</taxon>
        <taxon>Actinomycetota</taxon>
        <taxon>Actinomycetes</taxon>
        <taxon>Micrococcales</taxon>
        <taxon>Microbacteriaceae</taxon>
        <taxon>Agrococcus</taxon>
    </lineage>
</organism>
<dbReference type="GO" id="GO:0016757">
    <property type="term" value="F:glycosyltransferase activity"/>
    <property type="evidence" value="ECO:0007669"/>
    <property type="project" value="TreeGrafter"/>
</dbReference>
<dbReference type="GO" id="GO:0012505">
    <property type="term" value="C:endomembrane system"/>
    <property type="evidence" value="ECO:0007669"/>
    <property type="project" value="UniProtKB-SubCell"/>
</dbReference>
<feature type="transmembrane region" description="Helical" evidence="7">
    <location>
        <begin position="69"/>
        <end position="92"/>
    </location>
</feature>
<feature type="transmembrane region" description="Helical" evidence="7">
    <location>
        <begin position="537"/>
        <end position="555"/>
    </location>
</feature>
<protein>
    <submittedName>
        <fullName evidence="9">Cellulose synthase/poly-beta-1,6-N-acetylglucosamine synthase-like glycosyltransferase</fullName>
    </submittedName>
</protein>
<dbReference type="RefSeq" id="WP_170165489.1">
    <property type="nucleotide sequence ID" value="NZ_RKHJ01000001.1"/>
</dbReference>
<name>A0A3N2APF9_9MICO</name>
<keyword evidence="2 9" id="KW-0808">Transferase</keyword>
<dbReference type="Proteomes" id="UP000275456">
    <property type="component" value="Unassembled WGS sequence"/>
</dbReference>
<proteinExistence type="predicted"/>
<evidence type="ECO:0000256" key="3">
    <source>
        <dbReference type="ARBA" id="ARBA00022692"/>
    </source>
</evidence>
<dbReference type="InterPro" id="IPR001173">
    <property type="entry name" value="Glyco_trans_2-like"/>
</dbReference>
<evidence type="ECO:0000256" key="7">
    <source>
        <dbReference type="SAM" id="Phobius"/>
    </source>
</evidence>
<feature type="transmembrane region" description="Helical" evidence="7">
    <location>
        <begin position="511"/>
        <end position="531"/>
    </location>
</feature>
<dbReference type="Gene3D" id="3.90.550.10">
    <property type="entry name" value="Spore Coat Polysaccharide Biosynthesis Protein SpsA, Chain A"/>
    <property type="match status" value="1"/>
</dbReference>
<feature type="region of interest" description="Disordered" evidence="6">
    <location>
        <begin position="1"/>
        <end position="27"/>
    </location>
</feature>
<dbReference type="InterPro" id="IPR029044">
    <property type="entry name" value="Nucleotide-diphossugar_trans"/>
</dbReference>
<accession>A0A3N2APF9</accession>
<keyword evidence="5 7" id="KW-0472">Membrane</keyword>
<keyword evidence="4 7" id="KW-1133">Transmembrane helix</keyword>
<feature type="domain" description="Glycosyltransferase 2-like" evidence="8">
    <location>
        <begin position="206"/>
        <end position="429"/>
    </location>
</feature>
<keyword evidence="3 7" id="KW-0812">Transmembrane</keyword>
<evidence type="ECO:0000256" key="4">
    <source>
        <dbReference type="ARBA" id="ARBA00022989"/>
    </source>
</evidence>
<dbReference type="PANTHER" id="PTHR32044:SF80">
    <property type="entry name" value="XYLOGLUCAN GLYCOSYLTRANSFERASE 2-RELATED"/>
    <property type="match status" value="1"/>
</dbReference>
<feature type="compositionally biased region" description="Low complexity" evidence="6">
    <location>
        <begin position="1"/>
        <end position="18"/>
    </location>
</feature>
<dbReference type="Pfam" id="PF13632">
    <property type="entry name" value="Glyco_trans_2_3"/>
    <property type="match status" value="1"/>
</dbReference>
<sequence length="567" mass="61878">MSVVQHPVHQPPTVQGPGPVAPPPARADAATEPLPWWLPVVPLALVLTGMLVLAGLGVVEAAPTGTATWWLQVLLGHVPFLVILAYLAAGLAERIGYLRHGRAAARPGRLPMRLPKVAVQLPMFEEPAVASRAIEAAAALRWPADRLVIQVLDDSVDPVTRRVVDRAAARARDRGVDCRVLRRADRAGYKAGALEAARRQTDAELLVILDADFVPAPGFLLEAVAHLHDEQGRPLPDLALVQARWGHLNADDSWLTRAQSLWVDDHHIVQKSFRSARWRFVNFTGTAGVWRADAIESAGGWRAASLVEDCELSFRHLFLGWRTTAVKEIVVPSELPATVTAYKAQQKRWTSGWVQLQRLHLGTLLGSLRERPARRLQLAYHMTIAWQWPLWALWVCTLPFLISTGLWAGALGAGAGIAAYLAPTLAWLLLSTALASVEGMRLDDPRPTARGLLRRLARVVPYVVLNAGMLPHQLMAFVEGLHGPMHTEFERTPKAGAGVATQRVRIHWPAVLAEVGFVVLQLGWAVVLLAAGLTWCALGAALLALAVAWLGWFYGDDAGRRALVLGR</sequence>
<reference evidence="9 10" key="1">
    <citation type="submission" date="2018-11" db="EMBL/GenBank/DDBJ databases">
        <title>Sequencing the genomes of 1000 actinobacteria strains.</title>
        <authorList>
            <person name="Klenk H.-P."/>
        </authorList>
    </citation>
    <scope>NUCLEOTIDE SEQUENCE [LARGE SCALE GENOMIC DNA]</scope>
    <source>
        <strain evidence="9 10">DSM 9580</strain>
    </source>
</reference>
<feature type="transmembrane region" description="Helical" evidence="7">
    <location>
        <begin position="36"/>
        <end position="57"/>
    </location>
</feature>